<evidence type="ECO:0000313" key="2">
    <source>
        <dbReference type="EMBL" id="AGV14653.1"/>
    </source>
</evidence>
<sequence>MKARVATTGTRAPGIVEETEEQDELRGLRSESKLGLGGLGFNLFSASVGSRNKTDEMLGLDANAKLASLYLVSGLGKSTAEWSLADTTRGVQPLEDSLGLFWRPDMLGSCFSGDKQHNRSATQGDEDHRSRKNSKSSTFSNGGLSKDLRGKHVADAGQGGAQKLVAKTLKFAHPRDVEIVNSVLAPPTTCHGFTFTIPRHDTLAAAAREWLEPTVSGPADPSRLADASTASVNKTVASVSASELSFYGVTLTVWTNADKSRALQLKAMKSGSDRIKFGTQYSMSSMDPVSSSYHSKGQRKASTTLDKKRTRGFMGHVLRNQNEADITIGSETETGMSDSDMEGPMGRRTGWTDRLSVVESVPEDVKAVFDEQIDVFWMPYAITLVGPLLKERPCLEKVDFQIWPLFQALDLDYIITCAEVALSNSGRIIFCSKHPAMLNIAVNSLKYLVDLCGWNGIAAPVIHARDATFIIEDPGPWI</sequence>
<dbReference type="Gene3D" id="3.40.50.11500">
    <property type="match status" value="1"/>
</dbReference>
<proteinExistence type="predicted"/>
<dbReference type="EMBL" id="CP003829">
    <property type="protein sequence ID" value="AGV14653.1"/>
    <property type="molecule type" value="Genomic_DNA"/>
</dbReference>
<dbReference type="RefSeq" id="XP_012052188.1">
    <property type="nucleotide sequence ID" value="XM_012196798.1"/>
</dbReference>
<dbReference type="PANTHER" id="PTHR12296:SF31">
    <property type="entry name" value="DENN (AEX-3) DOMAIN PROTEIN (AFU_ORTHOLOGUE AFUA_6G11200)"/>
    <property type="match status" value="1"/>
</dbReference>
<dbReference type="PANTHER" id="PTHR12296">
    <property type="entry name" value="DENN DOMAIN-CONTAINING PROTEIN 4"/>
    <property type="match status" value="1"/>
</dbReference>
<dbReference type="Proteomes" id="UP000010091">
    <property type="component" value="Chromosome 10"/>
</dbReference>
<protein>
    <submittedName>
        <fullName evidence="2">Uncharacterized protein</fullName>
    </submittedName>
</protein>
<dbReference type="VEuPathDB" id="FungiDB:CNAG_04759"/>
<dbReference type="InterPro" id="IPR051696">
    <property type="entry name" value="DENN_Domain_GEFs"/>
</dbReference>
<dbReference type="GO" id="GO:0031410">
    <property type="term" value="C:cytoplasmic vesicle"/>
    <property type="evidence" value="ECO:0007669"/>
    <property type="project" value="TreeGrafter"/>
</dbReference>
<dbReference type="InterPro" id="IPR043153">
    <property type="entry name" value="DENN_C"/>
</dbReference>
<reference evidence="2 3" key="1">
    <citation type="journal article" date="2014" name="PLoS Genet.">
        <title>Analysis of the genome and transcriptome of Cryptococcus neoformans var. grubii reveals complex RNA expression and microevolution leading to virulence attenuation.</title>
        <authorList>
            <person name="Janbon G."/>
            <person name="Ormerod K.L."/>
            <person name="Paulet D."/>
            <person name="Byrnes E.J.III."/>
            <person name="Yadav V."/>
            <person name="Chatterjee G."/>
            <person name="Mullapudi N."/>
            <person name="Hon C.C."/>
            <person name="Billmyre R.B."/>
            <person name="Brunel F."/>
            <person name="Bahn Y.S."/>
            <person name="Chen W."/>
            <person name="Chen Y."/>
            <person name="Chow E.W."/>
            <person name="Coppee J.Y."/>
            <person name="Floyd-Averette A."/>
            <person name="Gaillardin C."/>
            <person name="Gerik K.J."/>
            <person name="Goldberg J."/>
            <person name="Gonzalez-Hilarion S."/>
            <person name="Gujja S."/>
            <person name="Hamlin J.L."/>
            <person name="Hsueh Y.P."/>
            <person name="Ianiri G."/>
            <person name="Jones S."/>
            <person name="Kodira C.D."/>
            <person name="Kozubowski L."/>
            <person name="Lam W."/>
            <person name="Marra M."/>
            <person name="Mesner L.D."/>
            <person name="Mieczkowski P.A."/>
            <person name="Moyrand F."/>
            <person name="Nielsen K."/>
            <person name="Proux C."/>
            <person name="Rossignol T."/>
            <person name="Schein J.E."/>
            <person name="Sun S."/>
            <person name="Wollschlaeger C."/>
            <person name="Wood I.A."/>
            <person name="Zeng Q."/>
            <person name="Neuveglise C."/>
            <person name="Newlon C.S."/>
            <person name="Perfect J.R."/>
            <person name="Lodge J.K."/>
            <person name="Idnurm A."/>
            <person name="Stajich J.E."/>
            <person name="Kronstad J.W."/>
            <person name="Sanyal K."/>
            <person name="Heitman J."/>
            <person name="Fraser J.A."/>
            <person name="Cuomo C.A."/>
            <person name="Dietrich F.S."/>
        </authorList>
    </citation>
    <scope>NUCLEOTIDE SEQUENCE [LARGE SCALE GENOMIC DNA]</scope>
    <source>
        <strain evidence="3">H99 / ATCC 208821 / CBS 10515 / FGSC 9487</strain>
    </source>
</reference>
<dbReference type="KEGG" id="cng:CNAG_04759"/>
<accession>T2BPK7</accession>
<name>T2BPK7_CRYN9</name>
<keyword evidence="3" id="KW-1185">Reference proteome</keyword>
<gene>
    <name evidence="2" type="ORF">CNAG_04759</name>
</gene>
<evidence type="ECO:0000256" key="1">
    <source>
        <dbReference type="SAM" id="MobiDB-lite"/>
    </source>
</evidence>
<dbReference type="AlphaFoldDB" id="T2BPK7"/>
<dbReference type="GeneID" id="23888141"/>
<dbReference type="GO" id="GO:0032483">
    <property type="term" value="P:regulation of Rab protein signal transduction"/>
    <property type="evidence" value="ECO:0007669"/>
    <property type="project" value="TreeGrafter"/>
</dbReference>
<feature type="region of interest" description="Disordered" evidence="1">
    <location>
        <begin position="112"/>
        <end position="150"/>
    </location>
</feature>
<evidence type="ECO:0000313" key="3">
    <source>
        <dbReference type="Proteomes" id="UP000010091"/>
    </source>
</evidence>
<organism evidence="2 3">
    <name type="scientific">Cryptococcus neoformans (strain H99 / ATCC 208821 / CBS 10515 / FGSC 9487)</name>
    <name type="common">Cryptococcus neoformans var. grubii serotype A</name>
    <dbReference type="NCBI Taxonomy" id="235443"/>
    <lineage>
        <taxon>Eukaryota</taxon>
        <taxon>Fungi</taxon>
        <taxon>Dikarya</taxon>
        <taxon>Basidiomycota</taxon>
        <taxon>Agaricomycotina</taxon>
        <taxon>Tremellomycetes</taxon>
        <taxon>Tremellales</taxon>
        <taxon>Cryptococcaceae</taxon>
        <taxon>Cryptococcus</taxon>
        <taxon>Cryptococcus neoformans species complex</taxon>
    </lineage>
</organism>